<dbReference type="SMART" id="SM00767">
    <property type="entry name" value="DCD"/>
    <property type="match status" value="1"/>
</dbReference>
<evidence type="ECO:0000259" key="1">
    <source>
        <dbReference type="PROSITE" id="PS51222"/>
    </source>
</evidence>
<evidence type="ECO:0000313" key="2">
    <source>
        <dbReference type="EMBL" id="KAG2301433.1"/>
    </source>
</evidence>
<dbReference type="AlphaFoldDB" id="A0A8X7S5K1"/>
<organism evidence="2 3">
    <name type="scientific">Brassica carinata</name>
    <name type="common">Ethiopian mustard</name>
    <name type="synonym">Abyssinian cabbage</name>
    <dbReference type="NCBI Taxonomy" id="52824"/>
    <lineage>
        <taxon>Eukaryota</taxon>
        <taxon>Viridiplantae</taxon>
        <taxon>Streptophyta</taxon>
        <taxon>Embryophyta</taxon>
        <taxon>Tracheophyta</taxon>
        <taxon>Spermatophyta</taxon>
        <taxon>Magnoliopsida</taxon>
        <taxon>eudicotyledons</taxon>
        <taxon>Gunneridae</taxon>
        <taxon>Pentapetalae</taxon>
        <taxon>rosids</taxon>
        <taxon>malvids</taxon>
        <taxon>Brassicales</taxon>
        <taxon>Brassicaceae</taxon>
        <taxon>Brassiceae</taxon>
        <taxon>Brassica</taxon>
    </lineage>
</organism>
<dbReference type="OrthoDB" id="1920894at2759"/>
<dbReference type="Pfam" id="PF10539">
    <property type="entry name" value="Dev_Cell_Death"/>
    <property type="match status" value="1"/>
</dbReference>
<dbReference type="PANTHER" id="PTHR46444">
    <property type="entry name" value="DCD (DEVELOPMENT AND CELL DEATH) DOMAIN PROTEIN-RELATED"/>
    <property type="match status" value="1"/>
</dbReference>
<feature type="domain" description="DCD" evidence="1">
    <location>
        <begin position="1"/>
        <end position="66"/>
    </location>
</feature>
<dbReference type="Proteomes" id="UP000886595">
    <property type="component" value="Unassembled WGS sequence"/>
</dbReference>
<reference evidence="2 3" key="1">
    <citation type="submission" date="2020-02" db="EMBL/GenBank/DDBJ databases">
        <authorList>
            <person name="Ma Q."/>
            <person name="Huang Y."/>
            <person name="Song X."/>
            <person name="Pei D."/>
        </authorList>
    </citation>
    <scope>NUCLEOTIDE SEQUENCE [LARGE SCALE GENOMIC DNA]</scope>
    <source>
        <strain evidence="2">Sxm20200214</strain>
        <tissue evidence="2">Leaf</tissue>
    </source>
</reference>
<dbReference type="InterPro" id="IPR013989">
    <property type="entry name" value="Dev_and_cell_death_domain"/>
</dbReference>
<accession>A0A8X7S5K1</accession>
<keyword evidence="3" id="KW-1185">Reference proteome</keyword>
<proteinExistence type="predicted"/>
<gene>
    <name evidence="2" type="ORF">Bca52824_030084</name>
</gene>
<dbReference type="PROSITE" id="PS51222">
    <property type="entry name" value="DCD"/>
    <property type="match status" value="1"/>
</dbReference>
<dbReference type="PANTHER" id="PTHR46444:SF3">
    <property type="entry name" value="DCD (DEVELOPMENT AND CELL DEATH) DOMAIN PROTEIN"/>
    <property type="match status" value="1"/>
</dbReference>
<sequence length="103" mass="11588">MDLSDNEQTNANIASLVALYGRIVDNCYPLPENTFKSAIYENYKGGKFNQELAPHQVMSLLSLFRSFAAPQLDALYLIGLLFEPQHHPGSYLLKNRGYIFSAC</sequence>
<protein>
    <recommendedName>
        <fullName evidence="1">DCD domain-containing protein</fullName>
    </recommendedName>
</protein>
<dbReference type="EMBL" id="JAAMPC010000007">
    <property type="protein sequence ID" value="KAG2301433.1"/>
    <property type="molecule type" value="Genomic_DNA"/>
</dbReference>
<comment type="caution">
    <text evidence="2">The sequence shown here is derived from an EMBL/GenBank/DDBJ whole genome shotgun (WGS) entry which is preliminary data.</text>
</comment>
<name>A0A8X7S5K1_BRACI</name>
<evidence type="ECO:0000313" key="3">
    <source>
        <dbReference type="Proteomes" id="UP000886595"/>
    </source>
</evidence>